<dbReference type="EMBL" id="CP081150">
    <property type="protein sequence ID" value="QZA76633.1"/>
    <property type="molecule type" value="Genomic_DNA"/>
</dbReference>
<dbReference type="Gene3D" id="3.40.50.300">
    <property type="entry name" value="P-loop containing nucleotide triphosphate hydrolases"/>
    <property type="match status" value="2"/>
</dbReference>
<dbReference type="PANTHER" id="PTHR19211:SF6">
    <property type="entry name" value="BLL7188 PROTEIN"/>
    <property type="match status" value="1"/>
</dbReference>
<evidence type="ECO:0000256" key="2">
    <source>
        <dbReference type="ARBA" id="ARBA00022737"/>
    </source>
</evidence>
<keyword evidence="4 6" id="KW-0067">ATP-binding</keyword>
<evidence type="ECO:0000313" key="6">
    <source>
        <dbReference type="EMBL" id="QZA76633.1"/>
    </source>
</evidence>
<dbReference type="Proteomes" id="UP000825679">
    <property type="component" value="Chromosome"/>
</dbReference>
<accession>A0ABX8Z229</accession>
<sequence length="450" mass="49440">MSTYLNLNQLSLVLPDGRRLFSNLNYSFSAQRTGLVGNNGVGKSLLGAIMAGEVLPTSGTIHHTTSIHHTRQVVDPVQQTTVAALAGVEPILRALERISNGCIDELDYQIVGHRWDCEQELAFQLEQIGLGHLKSYTPTAQLSGGERQRVMLLGAFNSNHDYLILDEPSNHLDRRQKQVLSNWIKASKKGLLLISHDRELLELVDEIVELRADGIACYGGGYSDFAQIKSTQQQALQADLHAERTQAKREHKAMIAQLERQQRRSAQGGRIAKEGNQAKIILDAQHERSQHTTGKMLEQQQERRADSLERIASAKSRCAPVIQHLLLPPESTVGTGTQVLQLVDLVLPFGSCEPLNAIFSGPCRIAVHGDNGSGKSTLLKVIAGEIQPKSGQALSQLNIAWLDQHAGAAYRDQTPVQCLQSSNPNMSETESHRVSRRLFGLSQTNTACSL</sequence>
<keyword evidence="7" id="KW-1185">Reference proteome</keyword>
<dbReference type="SUPFAM" id="SSF52540">
    <property type="entry name" value="P-loop containing nucleoside triphosphate hydrolases"/>
    <property type="match status" value="2"/>
</dbReference>
<evidence type="ECO:0000259" key="5">
    <source>
        <dbReference type="PROSITE" id="PS50893"/>
    </source>
</evidence>
<dbReference type="Pfam" id="PF00005">
    <property type="entry name" value="ABC_tran"/>
    <property type="match status" value="2"/>
</dbReference>
<dbReference type="InterPro" id="IPR003593">
    <property type="entry name" value="AAA+_ATPase"/>
</dbReference>
<organism evidence="6 7">
    <name type="scientific">Deefgea tanakiae</name>
    <dbReference type="NCBI Taxonomy" id="2865840"/>
    <lineage>
        <taxon>Bacteria</taxon>
        <taxon>Pseudomonadati</taxon>
        <taxon>Pseudomonadota</taxon>
        <taxon>Betaproteobacteria</taxon>
        <taxon>Neisseriales</taxon>
        <taxon>Chitinibacteraceae</taxon>
        <taxon>Deefgea</taxon>
    </lineage>
</organism>
<evidence type="ECO:0000313" key="7">
    <source>
        <dbReference type="Proteomes" id="UP000825679"/>
    </source>
</evidence>
<reference evidence="6 7" key="1">
    <citation type="submission" date="2021-08" db="EMBL/GenBank/DDBJ databases">
        <title>complete genome sequencing of Deefgea sp. D25.</title>
        <authorList>
            <person name="Bae J.-W."/>
            <person name="Gim D.-H."/>
        </authorList>
    </citation>
    <scope>NUCLEOTIDE SEQUENCE [LARGE SCALE GENOMIC DNA]</scope>
    <source>
        <strain evidence="6 7">D25</strain>
    </source>
</reference>
<proteinExistence type="predicted"/>
<keyword evidence="1" id="KW-0472">Membrane</keyword>
<dbReference type="PROSITE" id="PS50893">
    <property type="entry name" value="ABC_TRANSPORTER_2"/>
    <property type="match status" value="1"/>
</dbReference>
<feature type="domain" description="ABC transporter" evidence="5">
    <location>
        <begin position="5"/>
        <end position="237"/>
    </location>
</feature>
<dbReference type="PROSITE" id="PS00211">
    <property type="entry name" value="ABC_TRANSPORTER_1"/>
    <property type="match status" value="1"/>
</dbReference>
<dbReference type="InterPro" id="IPR050611">
    <property type="entry name" value="ABCF"/>
</dbReference>
<gene>
    <name evidence="6" type="ORF">K4H28_09850</name>
</gene>
<keyword evidence="1" id="KW-1003">Cell membrane</keyword>
<dbReference type="InterPro" id="IPR027417">
    <property type="entry name" value="P-loop_NTPase"/>
</dbReference>
<dbReference type="PANTHER" id="PTHR19211">
    <property type="entry name" value="ATP-BINDING TRANSPORT PROTEIN-RELATED"/>
    <property type="match status" value="1"/>
</dbReference>
<dbReference type="InterPro" id="IPR003439">
    <property type="entry name" value="ABC_transporter-like_ATP-bd"/>
</dbReference>
<evidence type="ECO:0000256" key="4">
    <source>
        <dbReference type="ARBA" id="ARBA00022840"/>
    </source>
</evidence>
<keyword evidence="3" id="KW-0547">Nucleotide-binding</keyword>
<keyword evidence="2" id="KW-0677">Repeat</keyword>
<evidence type="ECO:0000256" key="1">
    <source>
        <dbReference type="ARBA" id="ARBA00022475"/>
    </source>
</evidence>
<dbReference type="InterPro" id="IPR017871">
    <property type="entry name" value="ABC_transporter-like_CS"/>
</dbReference>
<dbReference type="SMART" id="SM00382">
    <property type="entry name" value="AAA"/>
    <property type="match status" value="1"/>
</dbReference>
<evidence type="ECO:0000256" key="3">
    <source>
        <dbReference type="ARBA" id="ARBA00022741"/>
    </source>
</evidence>
<dbReference type="GO" id="GO:0005524">
    <property type="term" value="F:ATP binding"/>
    <property type="evidence" value="ECO:0007669"/>
    <property type="project" value="UniProtKB-KW"/>
</dbReference>
<name>A0ABX8Z229_9NEIS</name>
<protein>
    <submittedName>
        <fullName evidence="6">ATP-binding cassette domain-containing protein</fullName>
    </submittedName>
</protein>
<dbReference type="RefSeq" id="WP_221005038.1">
    <property type="nucleotide sequence ID" value="NZ_CP081150.1"/>
</dbReference>